<dbReference type="Gene3D" id="3.90.660.20">
    <property type="entry name" value="Protoporphyrinogen oxidase, mitochondrial, domain 2"/>
    <property type="match status" value="1"/>
</dbReference>
<comment type="function">
    <text evidence="11">Involved in coproporphyrin-dependent heme b biosynthesis. Catalyzes the oxidation of coproporphyrinogen III to coproporphyrin III.</text>
</comment>
<comment type="subcellular location">
    <subcellularLocation>
        <location evidence="11">Cytoplasm</location>
    </subcellularLocation>
</comment>
<keyword evidence="8 11" id="KW-0274">FAD</keyword>
<dbReference type="InterPro" id="IPR002937">
    <property type="entry name" value="Amino_oxidase"/>
</dbReference>
<evidence type="ECO:0000256" key="8">
    <source>
        <dbReference type="ARBA" id="ARBA00022827"/>
    </source>
</evidence>
<keyword evidence="11" id="KW-0963">Cytoplasm</keyword>
<dbReference type="InterPro" id="IPR050464">
    <property type="entry name" value="Zeta_carotene_desat/Oxidored"/>
</dbReference>
<accession>A0A927CM18</accession>
<dbReference type="AlphaFoldDB" id="A0A927CM18"/>
<evidence type="ECO:0000256" key="5">
    <source>
        <dbReference type="ARBA" id="ARBA00012402"/>
    </source>
</evidence>
<dbReference type="RefSeq" id="WP_190860078.1">
    <property type="nucleotide sequence ID" value="NZ_JACXIY010000010.1"/>
</dbReference>
<evidence type="ECO:0000313" key="14">
    <source>
        <dbReference type="Proteomes" id="UP000632125"/>
    </source>
</evidence>
<evidence type="ECO:0000256" key="4">
    <source>
        <dbReference type="ARBA" id="ARBA00008310"/>
    </source>
</evidence>
<dbReference type="EMBL" id="JACXIY010000010">
    <property type="protein sequence ID" value="MBD2868656.1"/>
    <property type="molecule type" value="Genomic_DNA"/>
</dbReference>
<dbReference type="Gene3D" id="1.10.3110.10">
    <property type="entry name" value="protoporphyrinogen ix oxidase, domain 3"/>
    <property type="match status" value="1"/>
</dbReference>
<proteinExistence type="inferred from homology"/>
<evidence type="ECO:0000256" key="6">
    <source>
        <dbReference type="ARBA" id="ARBA00019046"/>
    </source>
</evidence>
<dbReference type="GO" id="GO:0005737">
    <property type="term" value="C:cytoplasm"/>
    <property type="evidence" value="ECO:0007669"/>
    <property type="project" value="UniProtKB-SubCell"/>
</dbReference>
<comment type="similarity">
    <text evidence="4 11">Belongs to the protoporphyrinogen/coproporphyrinogen oxidase family. Coproporphyrinogen III oxidase subfamily.</text>
</comment>
<evidence type="ECO:0000313" key="13">
    <source>
        <dbReference type="EMBL" id="MBD2868656.1"/>
    </source>
</evidence>
<feature type="domain" description="Amine oxidase" evidence="12">
    <location>
        <begin position="11"/>
        <end position="457"/>
    </location>
</feature>
<dbReference type="PANTHER" id="PTHR42923:SF3">
    <property type="entry name" value="PROTOPORPHYRINOGEN OXIDASE"/>
    <property type="match status" value="1"/>
</dbReference>
<organism evidence="13 14">
    <name type="scientific">Paenibacillus arenilitoris</name>
    <dbReference type="NCBI Taxonomy" id="2772299"/>
    <lineage>
        <taxon>Bacteria</taxon>
        <taxon>Bacillati</taxon>
        <taxon>Bacillota</taxon>
        <taxon>Bacilli</taxon>
        <taxon>Bacillales</taxon>
        <taxon>Paenibacillaceae</taxon>
        <taxon>Paenibacillus</taxon>
    </lineage>
</organism>
<evidence type="ECO:0000256" key="1">
    <source>
        <dbReference type="ARBA" id="ARBA00001755"/>
    </source>
</evidence>
<dbReference type="SUPFAM" id="SSF51905">
    <property type="entry name" value="FAD/NAD(P)-binding domain"/>
    <property type="match status" value="1"/>
</dbReference>
<dbReference type="PANTHER" id="PTHR42923">
    <property type="entry name" value="PROTOPORPHYRINOGEN OXIDASE"/>
    <property type="match status" value="1"/>
</dbReference>
<dbReference type="SUPFAM" id="SSF54373">
    <property type="entry name" value="FAD-linked reductases, C-terminal domain"/>
    <property type="match status" value="1"/>
</dbReference>
<comment type="cofactor">
    <cofactor evidence="2 11">
        <name>FAD</name>
        <dbReference type="ChEBI" id="CHEBI:57692"/>
    </cofactor>
</comment>
<sequence>MKTIVIVGGGITGLSAAYFIQKKVKAGQLDANVVLAEASGTLGGKIRTVRQGEFMMETGADSIVARKPNVAPFIEELGLQGEVVYNATGKSYIHTDGVLKPVPDDTVFGIPMSIRSLAESTLVSAEGKVEALKDFYTENDSFTKNDSIGLFLERFLGKELVEKQIAPVLSGVYNGELSGLTIASTLPYLLDYKNEYGSIIKGLGENRGTFQRAGNRKFLSFKGGMSALVDELEKRLEDVEIVKGSRAERIAKAANRYSVSFAGGRAIEADCVVLGVPHQAARTMLGSEELDADFDRLRSGSMTSVYISFDVPDGLLPKDGTGFINAGGGDLVCDACTWTSRKWEHTSADRRLLVRLFYKSSNAVYESLRRLSEDELLGTALRDVEKSLGLAEKPLDYTVTKWNDAMPNYVIGHQRIVESLTEKLERLFPGVLLAGCSYYGVGIPDCIASGERTAERIFEQLTAGF</sequence>
<dbReference type="GO" id="GO:0004729">
    <property type="term" value="F:oxygen-dependent protoporphyrinogen oxidase activity"/>
    <property type="evidence" value="ECO:0007669"/>
    <property type="project" value="UniProtKB-UniRule"/>
</dbReference>
<evidence type="ECO:0000256" key="2">
    <source>
        <dbReference type="ARBA" id="ARBA00001974"/>
    </source>
</evidence>
<dbReference type="Proteomes" id="UP000632125">
    <property type="component" value="Unassembled WGS sequence"/>
</dbReference>
<evidence type="ECO:0000256" key="11">
    <source>
        <dbReference type="RuleBase" id="RU364052"/>
    </source>
</evidence>
<keyword evidence="7 11" id="KW-0285">Flavoprotein</keyword>
<dbReference type="InterPro" id="IPR004572">
    <property type="entry name" value="Protoporphyrinogen_oxidase"/>
</dbReference>
<dbReference type="Gene3D" id="3.50.50.60">
    <property type="entry name" value="FAD/NAD(P)-binding domain"/>
    <property type="match status" value="1"/>
</dbReference>
<evidence type="ECO:0000256" key="3">
    <source>
        <dbReference type="ARBA" id="ARBA00004744"/>
    </source>
</evidence>
<dbReference type="InterPro" id="IPR036188">
    <property type="entry name" value="FAD/NAD-bd_sf"/>
</dbReference>
<evidence type="ECO:0000256" key="7">
    <source>
        <dbReference type="ARBA" id="ARBA00022630"/>
    </source>
</evidence>
<reference evidence="13" key="1">
    <citation type="submission" date="2020-09" db="EMBL/GenBank/DDBJ databases">
        <title>A novel bacterium of genus Paenibacillus, isolated from South China Sea.</title>
        <authorList>
            <person name="Huang H."/>
            <person name="Mo K."/>
            <person name="Hu Y."/>
        </authorList>
    </citation>
    <scope>NUCLEOTIDE SEQUENCE</scope>
    <source>
        <strain evidence="13">IB182493</strain>
    </source>
</reference>
<dbReference type="EC" id="1.3.3.15" evidence="5 11"/>
<dbReference type="Pfam" id="PF01593">
    <property type="entry name" value="Amino_oxidase"/>
    <property type="match status" value="1"/>
</dbReference>
<keyword evidence="14" id="KW-1185">Reference proteome</keyword>
<comment type="caution">
    <text evidence="13">The sequence shown here is derived from an EMBL/GenBank/DDBJ whole genome shotgun (WGS) entry which is preliminary data.</text>
</comment>
<comment type="pathway">
    <text evidence="3 11">Porphyrin-containing compound metabolism; protoheme biosynthesis.</text>
</comment>
<evidence type="ECO:0000256" key="10">
    <source>
        <dbReference type="ARBA" id="ARBA00023133"/>
    </source>
</evidence>
<name>A0A927CM18_9BACL</name>
<keyword evidence="9 11" id="KW-0560">Oxidoreductase</keyword>
<comment type="catalytic activity">
    <reaction evidence="1">
        <text>coproporphyrinogen III + 3 O2 = coproporphyrin III + 3 H2O2</text>
        <dbReference type="Rhea" id="RHEA:43436"/>
        <dbReference type="ChEBI" id="CHEBI:15379"/>
        <dbReference type="ChEBI" id="CHEBI:16240"/>
        <dbReference type="ChEBI" id="CHEBI:57309"/>
        <dbReference type="ChEBI" id="CHEBI:131725"/>
        <dbReference type="EC" id="1.3.3.15"/>
    </reaction>
    <physiologicalReaction direction="left-to-right" evidence="1">
        <dbReference type="Rhea" id="RHEA:43437"/>
    </physiologicalReaction>
</comment>
<dbReference type="NCBIfam" id="TIGR00562">
    <property type="entry name" value="proto_IX_ox"/>
    <property type="match status" value="1"/>
</dbReference>
<gene>
    <name evidence="13" type="primary">hemG</name>
    <name evidence="13" type="ORF">IDH41_08700</name>
</gene>
<evidence type="ECO:0000256" key="9">
    <source>
        <dbReference type="ARBA" id="ARBA00023002"/>
    </source>
</evidence>
<dbReference type="GO" id="GO:0006783">
    <property type="term" value="P:heme biosynthetic process"/>
    <property type="evidence" value="ECO:0007669"/>
    <property type="project" value="UniProtKB-UniRule"/>
</dbReference>
<keyword evidence="10 11" id="KW-0350">Heme biosynthesis</keyword>
<evidence type="ECO:0000259" key="12">
    <source>
        <dbReference type="Pfam" id="PF01593"/>
    </source>
</evidence>
<protein>
    <recommendedName>
        <fullName evidence="6 11">Coproporphyrinogen III oxidase</fullName>
        <ecNumber evidence="5 11">1.3.3.15</ecNumber>
    </recommendedName>
</protein>